<dbReference type="Pfam" id="PF14542">
    <property type="entry name" value="Acetyltransf_CG"/>
    <property type="match status" value="1"/>
</dbReference>
<dbReference type="RefSeq" id="WP_133389866.1">
    <property type="nucleotide sequence ID" value="NZ_SMUW01000026.1"/>
</dbReference>
<dbReference type="Proteomes" id="UP000295438">
    <property type="component" value="Unassembled WGS sequence"/>
</dbReference>
<feature type="domain" description="N-acetyltransferase" evidence="2">
    <location>
        <begin position="6"/>
        <end position="93"/>
    </location>
</feature>
<dbReference type="InterPro" id="IPR045057">
    <property type="entry name" value="Gcn5-rel_NAT"/>
</dbReference>
<evidence type="ECO:0000313" key="4">
    <source>
        <dbReference type="Proteomes" id="UP000295438"/>
    </source>
</evidence>
<reference evidence="3 4" key="1">
    <citation type="submission" date="2019-03" db="EMBL/GenBank/DDBJ databases">
        <title>Algoriphagus aquimaris sp. nov., isolated form marine sediment in Pohang, Korea.</title>
        <authorList>
            <person name="Kim J."/>
            <person name="Yoon S.-H."/>
            <person name="Lee S.-S."/>
        </authorList>
    </citation>
    <scope>NUCLEOTIDE SEQUENCE [LARGE SCALE GENOMIC DNA]</scope>
    <source>
        <strain evidence="3 4">F21</strain>
    </source>
</reference>
<gene>
    <name evidence="3" type="ORF">E1898_03735</name>
</gene>
<proteinExistence type="predicted"/>
<dbReference type="PANTHER" id="PTHR31435:SF10">
    <property type="entry name" value="BSR4717 PROTEIN"/>
    <property type="match status" value="1"/>
</dbReference>
<dbReference type="InterPro" id="IPR031165">
    <property type="entry name" value="GNAT_YJDJ"/>
</dbReference>
<dbReference type="CDD" id="cd04301">
    <property type="entry name" value="NAT_SF"/>
    <property type="match status" value="1"/>
</dbReference>
<dbReference type="PROSITE" id="PS51729">
    <property type="entry name" value="GNAT_YJDJ"/>
    <property type="match status" value="1"/>
</dbReference>
<dbReference type="AlphaFoldDB" id="A0A4V3AS35"/>
<keyword evidence="3" id="KW-0808">Transferase</keyword>
<keyword evidence="4" id="KW-1185">Reference proteome</keyword>
<dbReference type="Gene3D" id="3.40.630.30">
    <property type="match status" value="1"/>
</dbReference>
<dbReference type="InterPro" id="IPR016181">
    <property type="entry name" value="Acyl_CoA_acyltransferase"/>
</dbReference>
<organism evidence="3 4">
    <name type="scientific">Algoriphagus formosus</name>
    <dbReference type="NCBI Taxonomy" id="2007308"/>
    <lineage>
        <taxon>Bacteria</taxon>
        <taxon>Pseudomonadati</taxon>
        <taxon>Bacteroidota</taxon>
        <taxon>Cytophagia</taxon>
        <taxon>Cytophagales</taxon>
        <taxon>Cyclobacteriaceae</taxon>
        <taxon>Algoriphagus</taxon>
    </lineage>
</organism>
<evidence type="ECO:0000259" key="2">
    <source>
        <dbReference type="PROSITE" id="PS51729"/>
    </source>
</evidence>
<comment type="caution">
    <text evidence="3">The sequence shown here is derived from an EMBL/GenBank/DDBJ whole genome shotgun (WGS) entry which is preliminary data.</text>
</comment>
<dbReference type="GO" id="GO:0016747">
    <property type="term" value="F:acyltransferase activity, transferring groups other than amino-acyl groups"/>
    <property type="evidence" value="ECO:0007669"/>
    <property type="project" value="InterPro"/>
</dbReference>
<evidence type="ECO:0000313" key="3">
    <source>
        <dbReference type="EMBL" id="TDK48897.1"/>
    </source>
</evidence>
<dbReference type="PANTHER" id="PTHR31435">
    <property type="entry name" value="PROTEIN NATD1"/>
    <property type="match status" value="1"/>
</dbReference>
<dbReference type="PROSITE" id="PS51186">
    <property type="entry name" value="GNAT"/>
    <property type="match status" value="1"/>
</dbReference>
<dbReference type="InterPro" id="IPR000182">
    <property type="entry name" value="GNAT_dom"/>
</dbReference>
<evidence type="ECO:0000259" key="1">
    <source>
        <dbReference type="PROSITE" id="PS51186"/>
    </source>
</evidence>
<sequence length="93" mass="10717">MDIQHQSDGRRGSFFVGEGTQHLAEMVYVMAGPKKMIIEHTEVDDRFRGQGVGEKLLEKLVEFVRKEQIKVIPLCPFAKATFKKREDLRDVLN</sequence>
<dbReference type="SUPFAM" id="SSF55729">
    <property type="entry name" value="Acyl-CoA N-acyltransferases (Nat)"/>
    <property type="match status" value="1"/>
</dbReference>
<protein>
    <submittedName>
        <fullName evidence="3">N-acetyltransferase</fullName>
    </submittedName>
</protein>
<feature type="domain" description="N-acetyltransferase" evidence="1">
    <location>
        <begin position="1"/>
        <end position="93"/>
    </location>
</feature>
<dbReference type="EMBL" id="SMUW01000026">
    <property type="protein sequence ID" value="TDK48897.1"/>
    <property type="molecule type" value="Genomic_DNA"/>
</dbReference>
<name>A0A4V3AS35_9BACT</name>
<accession>A0A4V3AS35</accession>